<sequence length="106" mass="11858">MFNLSKSRGNAATHKRIRLSNRDGTMGRLNIFVNWARCQFLDSDLGQKSNNRRFFHVHEFISVDVSEATLQRSASENSTVLIILSPGIKIIIVLVKDTATVDPLSA</sequence>
<dbReference type="EMBL" id="JAACXV010000004">
    <property type="protein sequence ID" value="KAF7287681.1"/>
    <property type="molecule type" value="Genomic_DNA"/>
</dbReference>
<reference evidence="1" key="1">
    <citation type="submission" date="2020-08" db="EMBL/GenBank/DDBJ databases">
        <title>Genome sequencing and assembly of the red palm weevil Rhynchophorus ferrugineus.</title>
        <authorList>
            <person name="Dias G.B."/>
            <person name="Bergman C.M."/>
            <person name="Manee M."/>
        </authorList>
    </citation>
    <scope>NUCLEOTIDE SEQUENCE</scope>
    <source>
        <strain evidence="1">AA-2017</strain>
        <tissue evidence="1">Whole larva</tissue>
    </source>
</reference>
<evidence type="ECO:0000313" key="1">
    <source>
        <dbReference type="EMBL" id="KAF7287681.1"/>
    </source>
</evidence>
<accession>A0A834MLK7</accession>
<dbReference type="AlphaFoldDB" id="A0A834MLK7"/>
<evidence type="ECO:0000313" key="2">
    <source>
        <dbReference type="Proteomes" id="UP000625711"/>
    </source>
</evidence>
<protein>
    <submittedName>
        <fullName evidence="1">Uncharacterized protein</fullName>
    </submittedName>
</protein>
<name>A0A834MLK7_RHYFE</name>
<organism evidence="1 2">
    <name type="scientific">Rhynchophorus ferrugineus</name>
    <name type="common">Red palm weevil</name>
    <name type="synonym">Curculio ferrugineus</name>
    <dbReference type="NCBI Taxonomy" id="354439"/>
    <lineage>
        <taxon>Eukaryota</taxon>
        <taxon>Metazoa</taxon>
        <taxon>Ecdysozoa</taxon>
        <taxon>Arthropoda</taxon>
        <taxon>Hexapoda</taxon>
        <taxon>Insecta</taxon>
        <taxon>Pterygota</taxon>
        <taxon>Neoptera</taxon>
        <taxon>Endopterygota</taxon>
        <taxon>Coleoptera</taxon>
        <taxon>Polyphaga</taxon>
        <taxon>Cucujiformia</taxon>
        <taxon>Curculionidae</taxon>
        <taxon>Dryophthorinae</taxon>
        <taxon>Rhynchophorus</taxon>
    </lineage>
</organism>
<dbReference type="Proteomes" id="UP000625711">
    <property type="component" value="Unassembled WGS sequence"/>
</dbReference>
<keyword evidence="2" id="KW-1185">Reference proteome</keyword>
<proteinExistence type="predicted"/>
<comment type="caution">
    <text evidence="1">The sequence shown here is derived from an EMBL/GenBank/DDBJ whole genome shotgun (WGS) entry which is preliminary data.</text>
</comment>
<gene>
    <name evidence="1" type="ORF">GWI33_006022</name>
</gene>